<dbReference type="PATRIC" id="fig|476652.3.peg.954"/>
<evidence type="ECO:0000313" key="5">
    <source>
        <dbReference type="EMBL" id="KLU66994.1"/>
    </source>
</evidence>
<protein>
    <recommendedName>
        <fullName evidence="1">Acid sugar phosphatase</fullName>
        <ecNumber evidence="1">3.1.3.-</ecNumber>
    </recommendedName>
</protein>
<feature type="binding site" evidence="4">
    <location>
        <position position="213"/>
    </location>
    <ligand>
        <name>Mg(2+)</name>
        <dbReference type="ChEBI" id="CHEBI:18420"/>
    </ligand>
</feature>
<dbReference type="RefSeq" id="WP_047808847.1">
    <property type="nucleotide sequence ID" value="NZ_LDZY01000003.1"/>
</dbReference>
<dbReference type="InterPro" id="IPR036412">
    <property type="entry name" value="HAD-like_sf"/>
</dbReference>
<feature type="binding site" evidence="4">
    <location>
        <position position="16"/>
    </location>
    <ligand>
        <name>Mg(2+)</name>
        <dbReference type="ChEBI" id="CHEBI:18420"/>
    </ligand>
</feature>
<evidence type="ECO:0000256" key="1">
    <source>
        <dbReference type="PIRNR" id="PIRNR000915"/>
    </source>
</evidence>
<dbReference type="PIRSF" id="PIRSF000915">
    <property type="entry name" value="PGP-type_phosphatase"/>
    <property type="match status" value="1"/>
</dbReference>
<proteinExistence type="inferred from homology"/>
<comment type="similarity">
    <text evidence="1">Belongs to the HAD-like hydrolase superfamily. NagD family.</text>
</comment>
<dbReference type="Pfam" id="PF13242">
    <property type="entry name" value="Hydrolase_like"/>
    <property type="match status" value="1"/>
</dbReference>
<feature type="active site" description="Proton donor" evidence="2">
    <location>
        <position position="16"/>
    </location>
</feature>
<dbReference type="NCBIfam" id="TIGR01460">
    <property type="entry name" value="HAD-SF-IIA"/>
    <property type="match status" value="1"/>
</dbReference>
<organism evidence="5 6">
    <name type="scientific">Desulfosporosinus acididurans</name>
    <dbReference type="NCBI Taxonomy" id="476652"/>
    <lineage>
        <taxon>Bacteria</taxon>
        <taxon>Bacillati</taxon>
        <taxon>Bacillota</taxon>
        <taxon>Clostridia</taxon>
        <taxon>Eubacteriales</taxon>
        <taxon>Desulfitobacteriaceae</taxon>
        <taxon>Desulfosporosinus</taxon>
    </lineage>
</organism>
<evidence type="ECO:0000256" key="4">
    <source>
        <dbReference type="PIRSR" id="PIRSR000915-3"/>
    </source>
</evidence>
<dbReference type="InterPro" id="IPR006357">
    <property type="entry name" value="HAD-SF_hydro_IIA"/>
</dbReference>
<name>A0A0J1FU62_9FIRM</name>
<evidence type="ECO:0000256" key="3">
    <source>
        <dbReference type="PIRSR" id="PIRSR000915-2"/>
    </source>
</evidence>
<dbReference type="PANTHER" id="PTHR19288:SF46">
    <property type="entry name" value="HALOACID DEHALOGENASE-LIKE HYDROLASE DOMAIN-CONTAINING PROTEIN 2"/>
    <property type="match status" value="1"/>
</dbReference>
<dbReference type="Gene3D" id="3.40.50.1000">
    <property type="entry name" value="HAD superfamily/HAD-like"/>
    <property type="match status" value="2"/>
</dbReference>
<dbReference type="EC" id="3.1.3.-" evidence="1"/>
<comment type="caution">
    <text evidence="5">The sequence shown here is derived from an EMBL/GenBank/DDBJ whole genome shotgun (WGS) entry which is preliminary data.</text>
</comment>
<dbReference type="GO" id="GO:0016791">
    <property type="term" value="F:phosphatase activity"/>
    <property type="evidence" value="ECO:0007669"/>
    <property type="project" value="TreeGrafter"/>
</dbReference>
<comment type="cofactor">
    <cofactor evidence="4">
        <name>Mg(2+)</name>
        <dbReference type="ChEBI" id="CHEBI:18420"/>
    </cofactor>
    <text evidence="4">Divalent metal ions. Mg(2+) is the most effective.</text>
</comment>
<feature type="active site" description="Nucleophile" evidence="2">
    <location>
        <position position="14"/>
    </location>
</feature>
<dbReference type="Pfam" id="PF13344">
    <property type="entry name" value="Hydrolase_6"/>
    <property type="match status" value="1"/>
</dbReference>
<dbReference type="PANTHER" id="PTHR19288">
    <property type="entry name" value="4-NITROPHENYLPHOSPHATASE-RELATED"/>
    <property type="match status" value="1"/>
</dbReference>
<dbReference type="GO" id="GO:0046872">
    <property type="term" value="F:metal ion binding"/>
    <property type="evidence" value="ECO:0007669"/>
    <property type="project" value="UniProtKB-KW"/>
</dbReference>
<evidence type="ECO:0000313" key="6">
    <source>
        <dbReference type="Proteomes" id="UP000036356"/>
    </source>
</evidence>
<sequence>MLNDDLSGYAFIFDLDGTLYIGDEIIEGAPSALEWIRSKDAKVRFLTNNPRFSVEYYVKKLKGLGIYALPEEVITSAVITANYLKKRKQKYGRLYVIGEQELIEQLTKAGIAISADSSAETVLVSFDTTLNYEKLLNGHRALKKGAAFIATNPDPVCPYRNDGLPDAGAIIAAFEATTGRKVEMIFGKPSKDLALQIIEDLGITRDHCIVIGDRLTTDIQFGSEGGMKTIWVNPGFKESKTVIPANGVQPDFTINSVRELPKVCNEIIE</sequence>
<dbReference type="GO" id="GO:0005737">
    <property type="term" value="C:cytoplasm"/>
    <property type="evidence" value="ECO:0007669"/>
    <property type="project" value="TreeGrafter"/>
</dbReference>
<dbReference type="Proteomes" id="UP000036356">
    <property type="component" value="Unassembled WGS sequence"/>
</dbReference>
<accession>A0A0J1FU62</accession>
<reference evidence="5 6" key="1">
    <citation type="submission" date="2015-06" db="EMBL/GenBank/DDBJ databases">
        <title>Draft genome of the moderately acidophilic sulfate reducer Candidatus Desulfosporosinus acididurans strain M1.</title>
        <authorList>
            <person name="Poehlein A."/>
            <person name="Petzsch P."/>
            <person name="Johnson B.D."/>
            <person name="Schloemann M."/>
            <person name="Daniel R."/>
            <person name="Muehling M."/>
        </authorList>
    </citation>
    <scope>NUCLEOTIDE SEQUENCE [LARGE SCALE GENOMIC DNA]</scope>
    <source>
        <strain evidence="5 6">M1</strain>
    </source>
</reference>
<gene>
    <name evidence="5" type="primary">araL</name>
    <name evidence="5" type="ORF">DEAC_c09280</name>
</gene>
<feature type="binding site" evidence="3">
    <location>
        <position position="188"/>
    </location>
    <ligand>
        <name>substrate</name>
    </ligand>
</feature>
<dbReference type="AlphaFoldDB" id="A0A0J1FU62"/>
<evidence type="ECO:0000256" key="2">
    <source>
        <dbReference type="PIRSR" id="PIRSR000915-1"/>
    </source>
</evidence>
<keyword evidence="1 4" id="KW-0479">Metal-binding</keyword>
<keyword evidence="1 4" id="KW-0460">Magnesium</keyword>
<feature type="binding site" evidence="4">
    <location>
        <position position="14"/>
    </location>
    <ligand>
        <name>Mg(2+)</name>
        <dbReference type="ChEBI" id="CHEBI:18420"/>
    </ligand>
</feature>
<dbReference type="InterPro" id="IPR023214">
    <property type="entry name" value="HAD_sf"/>
</dbReference>
<dbReference type="STRING" id="476652.DEAC_c09280"/>
<dbReference type="SUPFAM" id="SSF56784">
    <property type="entry name" value="HAD-like"/>
    <property type="match status" value="1"/>
</dbReference>
<keyword evidence="6" id="KW-1185">Reference proteome</keyword>
<comment type="function">
    <text evidence="1">Catalyzes the dephosphorylation of 2-6 carbon acid sugars in vitro.</text>
</comment>
<dbReference type="EMBL" id="LDZY01000003">
    <property type="protein sequence ID" value="KLU66994.1"/>
    <property type="molecule type" value="Genomic_DNA"/>
</dbReference>